<keyword evidence="2" id="KW-1185">Reference proteome</keyword>
<organism evidence="1 2">
    <name type="scientific">Coemansia javaensis</name>
    <dbReference type="NCBI Taxonomy" id="2761396"/>
    <lineage>
        <taxon>Eukaryota</taxon>
        <taxon>Fungi</taxon>
        <taxon>Fungi incertae sedis</taxon>
        <taxon>Zoopagomycota</taxon>
        <taxon>Kickxellomycotina</taxon>
        <taxon>Kickxellomycetes</taxon>
        <taxon>Kickxellales</taxon>
        <taxon>Kickxellaceae</taxon>
        <taxon>Coemansia</taxon>
    </lineage>
</organism>
<reference evidence="1" key="1">
    <citation type="submission" date="2022-07" db="EMBL/GenBank/DDBJ databases">
        <title>Phylogenomic reconstructions and comparative analyses of Kickxellomycotina fungi.</title>
        <authorList>
            <person name="Reynolds N.K."/>
            <person name="Stajich J.E."/>
            <person name="Barry K."/>
            <person name="Grigoriev I.V."/>
            <person name="Crous P."/>
            <person name="Smith M.E."/>
        </authorList>
    </citation>
    <scope>NUCLEOTIDE SEQUENCE</scope>
    <source>
        <strain evidence="1">NBRC 105414</strain>
    </source>
</reference>
<dbReference type="AlphaFoldDB" id="A0A9W8HFJ3"/>
<accession>A0A9W8HFJ3</accession>
<comment type="caution">
    <text evidence="1">The sequence shown here is derived from an EMBL/GenBank/DDBJ whole genome shotgun (WGS) entry which is preliminary data.</text>
</comment>
<evidence type="ECO:0000313" key="1">
    <source>
        <dbReference type="EMBL" id="KAJ2782426.1"/>
    </source>
</evidence>
<proteinExistence type="predicted"/>
<dbReference type="EMBL" id="JANBUL010000073">
    <property type="protein sequence ID" value="KAJ2782426.1"/>
    <property type="molecule type" value="Genomic_DNA"/>
</dbReference>
<gene>
    <name evidence="1" type="ORF">H4R18_002296</name>
</gene>
<dbReference type="Proteomes" id="UP001140217">
    <property type="component" value="Unassembled WGS sequence"/>
</dbReference>
<feature type="non-terminal residue" evidence="1">
    <location>
        <position position="1"/>
    </location>
</feature>
<evidence type="ECO:0000313" key="2">
    <source>
        <dbReference type="Proteomes" id="UP001140217"/>
    </source>
</evidence>
<protein>
    <submittedName>
        <fullName evidence="1">Uncharacterized protein</fullName>
    </submittedName>
</protein>
<name>A0A9W8HFJ3_9FUNG</name>
<sequence>HILSGLFGVERARAMRKRHIIQVVYSMSQLSKDMRAITTNRINKALAGLQGSGYVMA</sequence>